<dbReference type="InterPro" id="IPR036388">
    <property type="entry name" value="WH-like_DNA-bd_sf"/>
</dbReference>
<protein>
    <recommendedName>
        <fullName evidence="8">Rap guanine nucleotide exchange factor 5</fullName>
    </recommendedName>
</protein>
<evidence type="ECO:0000259" key="4">
    <source>
        <dbReference type="PROSITE" id="PS50009"/>
    </source>
</evidence>
<evidence type="ECO:0000256" key="2">
    <source>
        <dbReference type="PROSITE-ProRule" id="PRU00168"/>
    </source>
</evidence>
<dbReference type="SMART" id="SM00049">
    <property type="entry name" value="DEP"/>
    <property type="match status" value="1"/>
</dbReference>
<evidence type="ECO:0008006" key="8">
    <source>
        <dbReference type="Google" id="ProtNLM"/>
    </source>
</evidence>
<dbReference type="Gene3D" id="1.20.870.10">
    <property type="entry name" value="Son of sevenless (SoS) protein Chain: S domain 1"/>
    <property type="match status" value="2"/>
</dbReference>
<dbReference type="InterPro" id="IPR036964">
    <property type="entry name" value="RASGEF_cat_dom_sf"/>
</dbReference>
<sequence length="854" mass="98590">MGEAEGMPSASEDGLLPAWRWNKNAKEQVQLKQKIKDLPGLLKHGLHLRKKSVEALPDTTPGPSSSFTKHKACLENFPCAGRALRNAFLSHGPYPAKDRIHLARIIRRSYVGLELVQWLLEQCLFIQCRMMATKVWQVLLELGILMSVDQHIVFEDSNTYYQFSFEECETQGCEFRNEAEWQNGVRLLLQLVPYVQFRVGVTTQEDMQGRGEISAEVLQMKALERLTSTVQNELAAALARKARKSMAEEGSPEPEEPGEKRTQSPAEDKGGVCTLHDKEEMSRLEMVQRLAKDGCRFLQTQNSKVLDRTAESHSVEALRVCLKERGQNVLVLQRVSSERPPPPASAGGGRQEEKDRRYVVVSGTPEKILEHLLSDLRLDDGQVTTQGKEAETLLDDFLLTYLRYRGKEEGKEALYRKRKVLHLVSQWSALYRDFMRDDEQVKLFMKTLYRFVLDDLYEYPSLEKDLKEFQKLLRMHRRHTVDEYSPHRKNKALFHQLSLKENWLQPRGPQRETREVFCHVYVTMDSYLSVRTQVTVAAQDLVHTVAERFEYPEEDMVLVTVTYPGEKLILQPHDSIYSESLTTPGRLLVCHKDLTEIMNPFTDNAELQQRPVRLLGMNTWDVSVALSNFDWSLFNSIHEQELIYHTFSRQAGGGHTVALDLLLQRCNEVQLWVMTEVLLCASLCKRVQLFKKFIKIAAHCKAQRNLNSFFAIIMGLNTAAVSRLNQTWEKVPGKFKKLFSELETLTDPSLNHKAYRDAFKKMKPPKIPFMPLLLKDITFIHEGNKTFLDNLVNFEKLHMIADSVRLIRYCQTDHMGNEVAQKDSQDVRTYLHHLHVIDNQQTLFELSHRLEPRV</sequence>
<dbReference type="Proteomes" id="UP001221898">
    <property type="component" value="Unassembled WGS sequence"/>
</dbReference>
<evidence type="ECO:0000313" key="7">
    <source>
        <dbReference type="Proteomes" id="UP001221898"/>
    </source>
</evidence>
<dbReference type="GO" id="GO:0005886">
    <property type="term" value="C:plasma membrane"/>
    <property type="evidence" value="ECO:0007669"/>
    <property type="project" value="TreeGrafter"/>
</dbReference>
<dbReference type="SMART" id="SM00229">
    <property type="entry name" value="RasGEFN"/>
    <property type="match status" value="1"/>
</dbReference>
<dbReference type="Pfam" id="PF00617">
    <property type="entry name" value="RasGEF"/>
    <property type="match status" value="1"/>
</dbReference>
<dbReference type="InterPro" id="IPR019804">
    <property type="entry name" value="Ras_G-nucl-exch_fac_CS"/>
</dbReference>
<dbReference type="EMBL" id="JAINUG010000008">
    <property type="protein sequence ID" value="KAJ8415858.1"/>
    <property type="molecule type" value="Genomic_DNA"/>
</dbReference>
<dbReference type="SMART" id="SM00147">
    <property type="entry name" value="RasGEF"/>
    <property type="match status" value="1"/>
</dbReference>
<dbReference type="InterPro" id="IPR023578">
    <property type="entry name" value="Ras_GEF_dom_sf"/>
</dbReference>
<dbReference type="PROSITE" id="PS00720">
    <property type="entry name" value="RASGEF"/>
    <property type="match status" value="1"/>
</dbReference>
<comment type="caution">
    <text evidence="6">The sequence shown here is derived from an EMBL/GenBank/DDBJ whole genome shotgun (WGS) entry which is preliminary data.</text>
</comment>
<dbReference type="FunFam" id="1.10.840.10:FF:000002">
    <property type="entry name" value="Rap guanine nucleotide exchange factor 4"/>
    <property type="match status" value="1"/>
</dbReference>
<dbReference type="GO" id="GO:0007265">
    <property type="term" value="P:Ras protein signal transduction"/>
    <property type="evidence" value="ECO:0007669"/>
    <property type="project" value="TreeGrafter"/>
</dbReference>
<dbReference type="Gene3D" id="1.10.10.10">
    <property type="entry name" value="Winged helix-like DNA-binding domain superfamily/Winged helix DNA-binding domain"/>
    <property type="match status" value="1"/>
</dbReference>
<dbReference type="InterPro" id="IPR029071">
    <property type="entry name" value="Ubiquitin-like_domsf"/>
</dbReference>
<dbReference type="SUPFAM" id="SSF54236">
    <property type="entry name" value="Ubiquitin-like"/>
    <property type="match status" value="1"/>
</dbReference>
<dbReference type="PROSITE" id="PS50186">
    <property type="entry name" value="DEP"/>
    <property type="match status" value="1"/>
</dbReference>
<feature type="region of interest" description="Disordered" evidence="3">
    <location>
        <begin position="334"/>
        <end position="356"/>
    </location>
</feature>
<dbReference type="CDD" id="cd04437">
    <property type="entry name" value="DEP_Epac"/>
    <property type="match status" value="1"/>
</dbReference>
<feature type="domain" description="DEP" evidence="5">
    <location>
        <begin position="90"/>
        <end position="165"/>
    </location>
</feature>
<dbReference type="Gene3D" id="3.10.20.90">
    <property type="entry name" value="Phosphatidylinositol 3-kinase Catalytic Subunit, Chain A, domain 1"/>
    <property type="match status" value="1"/>
</dbReference>
<dbReference type="InterPro" id="IPR008937">
    <property type="entry name" value="Ras-like_GEF"/>
</dbReference>
<dbReference type="InterPro" id="IPR000591">
    <property type="entry name" value="DEP_dom"/>
</dbReference>
<dbReference type="PANTHER" id="PTHR23113:SF26">
    <property type="entry name" value="RAP GUANINE NUCLEOTIDE EXCHANGE FACTOR 5"/>
    <property type="match status" value="1"/>
</dbReference>
<evidence type="ECO:0000313" key="6">
    <source>
        <dbReference type="EMBL" id="KAJ8415858.1"/>
    </source>
</evidence>
<dbReference type="InterPro" id="IPR001895">
    <property type="entry name" value="RASGEF_cat_dom"/>
</dbReference>
<proteinExistence type="predicted"/>
<gene>
    <name evidence="6" type="ORF">AAFF_G00404150</name>
</gene>
<dbReference type="Gene3D" id="1.10.840.10">
    <property type="entry name" value="Ras guanine-nucleotide exchange factors catalytic domain"/>
    <property type="match status" value="1"/>
</dbReference>
<accession>A0AAD7X0M6</accession>
<keyword evidence="1 2" id="KW-0344">Guanine-nucleotide releasing factor</keyword>
<name>A0AAD7X0M6_9TELE</name>
<evidence type="ECO:0000256" key="3">
    <source>
        <dbReference type="SAM" id="MobiDB-lite"/>
    </source>
</evidence>
<dbReference type="PROSITE" id="PS50009">
    <property type="entry name" value="RASGEF_CAT"/>
    <property type="match status" value="1"/>
</dbReference>
<dbReference type="InterPro" id="IPR036390">
    <property type="entry name" value="WH_DNA-bd_sf"/>
</dbReference>
<organism evidence="6 7">
    <name type="scientific">Aldrovandia affinis</name>
    <dbReference type="NCBI Taxonomy" id="143900"/>
    <lineage>
        <taxon>Eukaryota</taxon>
        <taxon>Metazoa</taxon>
        <taxon>Chordata</taxon>
        <taxon>Craniata</taxon>
        <taxon>Vertebrata</taxon>
        <taxon>Euteleostomi</taxon>
        <taxon>Actinopterygii</taxon>
        <taxon>Neopterygii</taxon>
        <taxon>Teleostei</taxon>
        <taxon>Notacanthiformes</taxon>
        <taxon>Halosauridae</taxon>
        <taxon>Aldrovandia</taxon>
    </lineage>
</organism>
<dbReference type="AlphaFoldDB" id="A0AAD7X0M6"/>
<evidence type="ECO:0000256" key="1">
    <source>
        <dbReference type="ARBA" id="ARBA00022658"/>
    </source>
</evidence>
<feature type="domain" description="Ras-GEF" evidence="4">
    <location>
        <begin position="618"/>
        <end position="853"/>
    </location>
</feature>
<dbReference type="GO" id="GO:0005085">
    <property type="term" value="F:guanyl-nucleotide exchange factor activity"/>
    <property type="evidence" value="ECO:0007669"/>
    <property type="project" value="UniProtKB-KW"/>
</dbReference>
<reference evidence="6" key="1">
    <citation type="journal article" date="2023" name="Science">
        <title>Genome structures resolve the early diversification of teleost fishes.</title>
        <authorList>
            <person name="Parey E."/>
            <person name="Louis A."/>
            <person name="Montfort J."/>
            <person name="Bouchez O."/>
            <person name="Roques C."/>
            <person name="Iampietro C."/>
            <person name="Lluch J."/>
            <person name="Castinel A."/>
            <person name="Donnadieu C."/>
            <person name="Desvignes T."/>
            <person name="Floi Bucao C."/>
            <person name="Jouanno E."/>
            <person name="Wen M."/>
            <person name="Mejri S."/>
            <person name="Dirks R."/>
            <person name="Jansen H."/>
            <person name="Henkel C."/>
            <person name="Chen W.J."/>
            <person name="Zahm M."/>
            <person name="Cabau C."/>
            <person name="Klopp C."/>
            <person name="Thompson A.W."/>
            <person name="Robinson-Rechavi M."/>
            <person name="Braasch I."/>
            <person name="Lecointre G."/>
            <person name="Bobe J."/>
            <person name="Postlethwait J.H."/>
            <person name="Berthelot C."/>
            <person name="Roest Crollius H."/>
            <person name="Guiguen Y."/>
        </authorList>
    </citation>
    <scope>NUCLEOTIDE SEQUENCE</scope>
    <source>
        <strain evidence="6">NC1722</strain>
    </source>
</reference>
<dbReference type="Pfam" id="PF00610">
    <property type="entry name" value="DEP"/>
    <property type="match status" value="1"/>
</dbReference>
<dbReference type="SUPFAM" id="SSF48366">
    <property type="entry name" value="Ras GEF"/>
    <property type="match status" value="1"/>
</dbReference>
<dbReference type="CDD" id="cd00155">
    <property type="entry name" value="RasGEF"/>
    <property type="match status" value="1"/>
</dbReference>
<dbReference type="PANTHER" id="PTHR23113">
    <property type="entry name" value="GUANINE NUCLEOTIDE EXCHANGE FACTOR"/>
    <property type="match status" value="1"/>
</dbReference>
<dbReference type="InterPro" id="IPR000651">
    <property type="entry name" value="Ras-like_Gua-exchang_fac_N"/>
</dbReference>
<dbReference type="SUPFAM" id="SSF46785">
    <property type="entry name" value="Winged helix' DNA-binding domain"/>
    <property type="match status" value="1"/>
</dbReference>
<keyword evidence="7" id="KW-1185">Reference proteome</keyword>
<evidence type="ECO:0000259" key="5">
    <source>
        <dbReference type="PROSITE" id="PS50186"/>
    </source>
</evidence>
<feature type="compositionally biased region" description="Basic and acidic residues" evidence="3">
    <location>
        <begin position="257"/>
        <end position="272"/>
    </location>
</feature>
<feature type="region of interest" description="Disordered" evidence="3">
    <location>
        <begin position="241"/>
        <end position="272"/>
    </location>
</feature>